<dbReference type="AlphaFoldDB" id="A0AAE1HGM8"/>
<comment type="similarity">
    <text evidence="1 4">Belongs to the glycosyl hydrolase 1 family.</text>
</comment>
<evidence type="ECO:0000256" key="3">
    <source>
        <dbReference type="ARBA" id="ARBA00023295"/>
    </source>
</evidence>
<keyword evidence="3" id="KW-0326">Glycosidase</keyword>
<accession>A0AAE1HGM8</accession>
<gene>
    <name evidence="6" type="ORF">KUF71_010020</name>
</gene>
<dbReference type="PANTHER" id="PTHR10353">
    <property type="entry name" value="GLYCOSYL HYDROLASE"/>
    <property type="match status" value="1"/>
</dbReference>
<evidence type="ECO:0000313" key="6">
    <source>
        <dbReference type="EMBL" id="KAK3920783.1"/>
    </source>
</evidence>
<proteinExistence type="inferred from homology"/>
<evidence type="ECO:0000256" key="5">
    <source>
        <dbReference type="SAM" id="SignalP"/>
    </source>
</evidence>
<evidence type="ECO:0000256" key="2">
    <source>
        <dbReference type="ARBA" id="ARBA00022801"/>
    </source>
</evidence>
<reference evidence="6" key="2">
    <citation type="journal article" date="2023" name="BMC Genomics">
        <title>Pest status, molecular evolution, and epigenetic factors derived from the genome assembly of Frankliniella fusca, a thysanopteran phytovirus vector.</title>
        <authorList>
            <person name="Catto M.A."/>
            <person name="Labadie P.E."/>
            <person name="Jacobson A.L."/>
            <person name="Kennedy G.G."/>
            <person name="Srinivasan R."/>
            <person name="Hunt B.G."/>
        </authorList>
    </citation>
    <scope>NUCLEOTIDE SEQUENCE</scope>
    <source>
        <strain evidence="6">PL_HMW_Pooled</strain>
    </source>
</reference>
<sequence>MKSLAGVVCFSIITCVSWAFVVSVPANVPQDADLNKLPKGFLIGAGVSATQAEGSWKEDGKAESVIDHLVQNYRSMYAETNEVSAEHYKYYKEDLALAKELGLTSHRFSISWSRIFPTGEKSNPNPKAVTFYKDYIQAIKDNGMKPFVTMYHFDHPFSLEKETGGWTNTTMVEKFVEYAEFLFEQFGNEVEYWSPINEGNMYCIYVPPELGASGIEHYDPNSFYQCLHNTILAHARVYRLYREKFYAKQNGKVGISVLMWPATPNSSDYKDTVAADIFNELFSGTAVDPVVHGDYPPLSRYVIDKRSSEQGLKSSRLPHFTEEEKALLVNGGPSSDFVALNLYSGYKVEYVANVSDHGNNLMANMLLQPVLSDMEHVKVLSGGTFDLLDKDLMRTALLWSYNRYHLPIIITENGYGDRKGHGIHDYESRAEYHRANIGGLVRTSNEFNIPIISYHAWSLIDVFEFSSGYEG</sequence>
<evidence type="ECO:0000313" key="7">
    <source>
        <dbReference type="Proteomes" id="UP001219518"/>
    </source>
</evidence>
<feature type="chain" id="PRO_5042093613" evidence="5">
    <location>
        <begin position="20"/>
        <end position="471"/>
    </location>
</feature>
<feature type="signal peptide" evidence="5">
    <location>
        <begin position="1"/>
        <end position="19"/>
    </location>
</feature>
<dbReference type="SUPFAM" id="SSF51445">
    <property type="entry name" value="(Trans)glycosidases"/>
    <property type="match status" value="1"/>
</dbReference>
<name>A0AAE1HGM8_9NEOP</name>
<protein>
    <submittedName>
        <fullName evidence="6">Myrosinase 1</fullName>
    </submittedName>
</protein>
<dbReference type="PRINTS" id="PR00131">
    <property type="entry name" value="GLHYDRLASE1"/>
</dbReference>
<comment type="caution">
    <text evidence="6">The sequence shown here is derived from an EMBL/GenBank/DDBJ whole genome shotgun (WGS) entry which is preliminary data.</text>
</comment>
<dbReference type="Pfam" id="PF00232">
    <property type="entry name" value="Glyco_hydro_1"/>
    <property type="match status" value="1"/>
</dbReference>
<keyword evidence="2" id="KW-0378">Hydrolase</keyword>
<dbReference type="EMBL" id="JAHWGI010001022">
    <property type="protein sequence ID" value="KAK3920783.1"/>
    <property type="molecule type" value="Genomic_DNA"/>
</dbReference>
<dbReference type="InterPro" id="IPR001360">
    <property type="entry name" value="Glyco_hydro_1"/>
</dbReference>
<dbReference type="PANTHER" id="PTHR10353:SF36">
    <property type="entry name" value="LP05116P"/>
    <property type="match status" value="1"/>
</dbReference>
<reference evidence="6" key="1">
    <citation type="submission" date="2021-07" db="EMBL/GenBank/DDBJ databases">
        <authorList>
            <person name="Catto M.A."/>
            <person name="Jacobson A."/>
            <person name="Kennedy G."/>
            <person name="Labadie P."/>
            <person name="Hunt B.G."/>
            <person name="Srinivasan R."/>
        </authorList>
    </citation>
    <scope>NUCLEOTIDE SEQUENCE</scope>
    <source>
        <strain evidence="6">PL_HMW_Pooled</strain>
        <tissue evidence="6">Head</tissue>
    </source>
</reference>
<keyword evidence="5" id="KW-0732">Signal</keyword>
<dbReference type="Gene3D" id="3.20.20.80">
    <property type="entry name" value="Glycosidases"/>
    <property type="match status" value="1"/>
</dbReference>
<dbReference type="Proteomes" id="UP001219518">
    <property type="component" value="Unassembled WGS sequence"/>
</dbReference>
<dbReference type="GO" id="GO:0008422">
    <property type="term" value="F:beta-glucosidase activity"/>
    <property type="evidence" value="ECO:0007669"/>
    <property type="project" value="TreeGrafter"/>
</dbReference>
<keyword evidence="7" id="KW-1185">Reference proteome</keyword>
<organism evidence="6 7">
    <name type="scientific">Frankliniella fusca</name>
    <dbReference type="NCBI Taxonomy" id="407009"/>
    <lineage>
        <taxon>Eukaryota</taxon>
        <taxon>Metazoa</taxon>
        <taxon>Ecdysozoa</taxon>
        <taxon>Arthropoda</taxon>
        <taxon>Hexapoda</taxon>
        <taxon>Insecta</taxon>
        <taxon>Pterygota</taxon>
        <taxon>Neoptera</taxon>
        <taxon>Paraneoptera</taxon>
        <taxon>Thysanoptera</taxon>
        <taxon>Terebrantia</taxon>
        <taxon>Thripoidea</taxon>
        <taxon>Thripidae</taxon>
        <taxon>Frankliniella</taxon>
    </lineage>
</organism>
<dbReference type="GO" id="GO:0005975">
    <property type="term" value="P:carbohydrate metabolic process"/>
    <property type="evidence" value="ECO:0007669"/>
    <property type="project" value="InterPro"/>
</dbReference>
<evidence type="ECO:0000256" key="1">
    <source>
        <dbReference type="ARBA" id="ARBA00010838"/>
    </source>
</evidence>
<dbReference type="InterPro" id="IPR017853">
    <property type="entry name" value="GH"/>
</dbReference>
<evidence type="ECO:0000256" key="4">
    <source>
        <dbReference type="RuleBase" id="RU003690"/>
    </source>
</evidence>